<sequence length="86" mass="8484">MTEPDGAQAADSGQVTDPGGVPAPGAGAPTPGGGVPVRAWERRLEGLDALAEAAAGEGAEADEAAERLTSGVESLLTELESSLEEL</sequence>
<name>A0ABN2XA55_9MICO</name>
<organism evidence="2 3">
    <name type="scientific">Brevibacterium salitolerans</name>
    <dbReference type="NCBI Taxonomy" id="1403566"/>
    <lineage>
        <taxon>Bacteria</taxon>
        <taxon>Bacillati</taxon>
        <taxon>Actinomycetota</taxon>
        <taxon>Actinomycetes</taxon>
        <taxon>Micrococcales</taxon>
        <taxon>Brevibacteriaceae</taxon>
        <taxon>Brevibacterium</taxon>
    </lineage>
</organism>
<keyword evidence="3" id="KW-1185">Reference proteome</keyword>
<evidence type="ECO:0000313" key="2">
    <source>
        <dbReference type="EMBL" id="GAA2106942.1"/>
    </source>
</evidence>
<feature type="region of interest" description="Disordered" evidence="1">
    <location>
        <begin position="1"/>
        <end position="37"/>
    </location>
</feature>
<comment type="caution">
    <text evidence="2">The sequence shown here is derived from an EMBL/GenBank/DDBJ whole genome shotgun (WGS) entry which is preliminary data.</text>
</comment>
<gene>
    <name evidence="2" type="ORF">GCM10009823_33470</name>
</gene>
<feature type="compositionally biased region" description="Low complexity" evidence="1">
    <location>
        <begin position="18"/>
        <end position="29"/>
    </location>
</feature>
<dbReference type="EMBL" id="BAAAPZ010000019">
    <property type="protein sequence ID" value="GAA2106942.1"/>
    <property type="molecule type" value="Genomic_DNA"/>
</dbReference>
<accession>A0ABN2XA55</accession>
<proteinExistence type="predicted"/>
<evidence type="ECO:0000256" key="1">
    <source>
        <dbReference type="SAM" id="MobiDB-lite"/>
    </source>
</evidence>
<reference evidence="2 3" key="1">
    <citation type="journal article" date="2019" name="Int. J. Syst. Evol. Microbiol.">
        <title>The Global Catalogue of Microorganisms (GCM) 10K type strain sequencing project: providing services to taxonomists for standard genome sequencing and annotation.</title>
        <authorList>
            <consortium name="The Broad Institute Genomics Platform"/>
            <consortium name="The Broad Institute Genome Sequencing Center for Infectious Disease"/>
            <person name="Wu L."/>
            <person name="Ma J."/>
        </authorList>
    </citation>
    <scope>NUCLEOTIDE SEQUENCE [LARGE SCALE GENOMIC DNA]</scope>
    <source>
        <strain evidence="2 3">JCM 15900</strain>
    </source>
</reference>
<protein>
    <submittedName>
        <fullName evidence="2">Uncharacterized protein</fullName>
    </submittedName>
</protein>
<evidence type="ECO:0000313" key="3">
    <source>
        <dbReference type="Proteomes" id="UP001500984"/>
    </source>
</evidence>
<dbReference type="Proteomes" id="UP001500984">
    <property type="component" value="Unassembled WGS sequence"/>
</dbReference>
<dbReference type="RefSeq" id="WP_344338724.1">
    <property type="nucleotide sequence ID" value="NZ_BAAAPZ010000019.1"/>
</dbReference>